<dbReference type="Proteomes" id="UP000230935">
    <property type="component" value="Unassembled WGS sequence"/>
</dbReference>
<name>A0A2H0W1Z1_9BACT</name>
<feature type="compositionally biased region" description="Gly residues" evidence="1">
    <location>
        <begin position="83"/>
        <end position="92"/>
    </location>
</feature>
<gene>
    <name evidence="2" type="ORF">COT81_01120</name>
</gene>
<dbReference type="AlphaFoldDB" id="A0A2H0W1Z1"/>
<accession>A0A2H0W1Z1</accession>
<evidence type="ECO:0000313" key="2">
    <source>
        <dbReference type="EMBL" id="PIS05364.1"/>
    </source>
</evidence>
<protein>
    <submittedName>
        <fullName evidence="2">Uncharacterized protein</fullName>
    </submittedName>
</protein>
<feature type="region of interest" description="Disordered" evidence="1">
    <location>
        <begin position="54"/>
        <end position="117"/>
    </location>
</feature>
<reference evidence="3" key="1">
    <citation type="submission" date="2017-09" db="EMBL/GenBank/DDBJ databases">
        <title>Depth-based differentiation of microbial function through sediment-hosted aquifers and enrichment of novel symbionts in the deep terrestrial subsurface.</title>
        <authorList>
            <person name="Probst A.J."/>
            <person name="Ladd B."/>
            <person name="Jarett J.K."/>
            <person name="Geller-Mcgrath D.E."/>
            <person name="Sieber C.M.K."/>
            <person name="Emerson J.B."/>
            <person name="Anantharaman K."/>
            <person name="Thomas B.C."/>
            <person name="Malmstrom R."/>
            <person name="Stieglmeier M."/>
            <person name="Klingl A."/>
            <person name="Woyke T."/>
            <person name="Ryan C.M."/>
            <person name="Banfield J.F."/>
        </authorList>
    </citation>
    <scope>NUCLEOTIDE SEQUENCE [LARGE SCALE GENOMIC DNA]</scope>
</reference>
<comment type="caution">
    <text evidence="2">The sequence shown here is derived from an EMBL/GenBank/DDBJ whole genome shotgun (WGS) entry which is preliminary data.</text>
</comment>
<evidence type="ECO:0000256" key="1">
    <source>
        <dbReference type="SAM" id="MobiDB-lite"/>
    </source>
</evidence>
<feature type="compositionally biased region" description="Gly residues" evidence="1">
    <location>
        <begin position="101"/>
        <end position="117"/>
    </location>
</feature>
<organism evidence="2 3">
    <name type="scientific">Candidatus Buchananbacteria bacterium CG10_big_fil_rev_8_21_14_0_10_42_9</name>
    <dbReference type="NCBI Taxonomy" id="1974526"/>
    <lineage>
        <taxon>Bacteria</taxon>
        <taxon>Candidatus Buchananiibacteriota</taxon>
    </lineage>
</organism>
<sequence>MPNITNIILRPLACGSASIGGVGIGGPALFGSTGPSEVKTFGEAGVVDGGVLSTPDKISSAVPPSDGSVLGDELGEVESVGGLSAGGGGGGVKPPDDGDEGAGGGGTGEAGGVGCFESAGGGGGGGLGIAASVEGGVGVGVLGGPGINGLAEPGD</sequence>
<proteinExistence type="predicted"/>
<dbReference type="EMBL" id="PEZZ01000007">
    <property type="protein sequence ID" value="PIS05364.1"/>
    <property type="molecule type" value="Genomic_DNA"/>
</dbReference>
<evidence type="ECO:0000313" key="3">
    <source>
        <dbReference type="Proteomes" id="UP000230935"/>
    </source>
</evidence>